<dbReference type="AlphaFoldDB" id="A0A8H5JFX9"/>
<evidence type="ECO:0000313" key="1">
    <source>
        <dbReference type="EMBL" id="KAF5554102.1"/>
    </source>
</evidence>
<accession>A0A8H5JFX9</accession>
<name>A0A8H5JFX9_9HYPO</name>
<evidence type="ECO:0000313" key="2">
    <source>
        <dbReference type="Proteomes" id="UP000582016"/>
    </source>
</evidence>
<dbReference type="SUPFAM" id="SSF50969">
    <property type="entry name" value="YVTN repeat-like/Quinoprotein amine dehydrogenase"/>
    <property type="match status" value="1"/>
</dbReference>
<keyword evidence="2" id="KW-1185">Reference proteome</keyword>
<dbReference type="OrthoDB" id="538223at2759"/>
<dbReference type="EMBL" id="JAAOAQ010000328">
    <property type="protein sequence ID" value="KAF5554102.1"/>
    <property type="molecule type" value="Genomic_DNA"/>
</dbReference>
<reference evidence="1 2" key="1">
    <citation type="submission" date="2020-05" db="EMBL/GenBank/DDBJ databases">
        <title>Identification and distribution of gene clusters putatively required for synthesis of sphingolipid metabolism inhibitors in phylogenetically diverse species of the filamentous fungus Fusarium.</title>
        <authorList>
            <person name="Kim H.-S."/>
            <person name="Busman M."/>
            <person name="Brown D.W."/>
            <person name="Divon H."/>
            <person name="Uhlig S."/>
            <person name="Proctor R.H."/>
        </authorList>
    </citation>
    <scope>NUCLEOTIDE SEQUENCE [LARGE SCALE GENOMIC DNA]</scope>
    <source>
        <strain evidence="1 2">NRRL 13617</strain>
    </source>
</reference>
<dbReference type="InterPro" id="IPR011044">
    <property type="entry name" value="Quino_amine_DH_bsu"/>
</dbReference>
<dbReference type="Proteomes" id="UP000582016">
    <property type="component" value="Unassembled WGS sequence"/>
</dbReference>
<comment type="caution">
    <text evidence="1">The sequence shown here is derived from an EMBL/GenBank/DDBJ whole genome shotgun (WGS) entry which is preliminary data.</text>
</comment>
<sequence length="176" mass="19721">MLRFTEEAEGYVDVRETASKSLVRIIECDVRGIVWMAFTPSGGLVLSDNEYDDSESRVLMLDIEKGSEVGSYTIGGKIEAFWISEDGCLNCSNGRLPLPSFRRDQHDKDPGGVSEDEQALLFLGQEWIYRGLKKIMWLPPAFASSKSVLNGNTLATAYEDQDLRVIKFNLDKMPVC</sequence>
<proteinExistence type="predicted"/>
<organism evidence="1 2">
    <name type="scientific">Fusarium phyllophilum</name>
    <dbReference type="NCBI Taxonomy" id="47803"/>
    <lineage>
        <taxon>Eukaryota</taxon>
        <taxon>Fungi</taxon>
        <taxon>Dikarya</taxon>
        <taxon>Ascomycota</taxon>
        <taxon>Pezizomycotina</taxon>
        <taxon>Sordariomycetes</taxon>
        <taxon>Hypocreomycetidae</taxon>
        <taxon>Hypocreales</taxon>
        <taxon>Nectriaceae</taxon>
        <taxon>Fusarium</taxon>
        <taxon>Fusarium fujikuroi species complex</taxon>
    </lineage>
</organism>
<gene>
    <name evidence="1" type="ORF">FPHYL_8532</name>
</gene>
<protein>
    <submittedName>
        <fullName evidence="1">WD repeat 23</fullName>
    </submittedName>
</protein>